<dbReference type="AlphaFoldDB" id="X6LFH5"/>
<proteinExistence type="predicted"/>
<name>X6LFH5_RETFI</name>
<organism evidence="1 2">
    <name type="scientific">Reticulomyxa filosa</name>
    <dbReference type="NCBI Taxonomy" id="46433"/>
    <lineage>
        <taxon>Eukaryota</taxon>
        <taxon>Sar</taxon>
        <taxon>Rhizaria</taxon>
        <taxon>Retaria</taxon>
        <taxon>Foraminifera</taxon>
        <taxon>Monothalamids</taxon>
        <taxon>Reticulomyxidae</taxon>
        <taxon>Reticulomyxa</taxon>
    </lineage>
</organism>
<sequence>SIKEIATNGFRYERGCKNGLANNGKRLSIDLSRKDRKRGLSEVEDDSITGTMNKKMRYSELNAISVQNKQEKKKEEISEKNIWKQERNFSARIFQHWKDIGNDDQSKYIFNDLEDGICAFPKIIGIQDNKLESIYIDVKNKLSKRRNKINRKMKIRRLKSSN</sequence>
<dbReference type="Proteomes" id="UP000023152">
    <property type="component" value="Unassembled WGS sequence"/>
</dbReference>
<evidence type="ECO:0000313" key="1">
    <source>
        <dbReference type="EMBL" id="ETN99484.1"/>
    </source>
</evidence>
<dbReference type="EMBL" id="ASPP01043770">
    <property type="protein sequence ID" value="ETN99484.1"/>
    <property type="molecule type" value="Genomic_DNA"/>
</dbReference>
<feature type="non-terminal residue" evidence="1">
    <location>
        <position position="1"/>
    </location>
</feature>
<protein>
    <submittedName>
        <fullName evidence="1">Uncharacterized protein</fullName>
    </submittedName>
</protein>
<evidence type="ECO:0000313" key="2">
    <source>
        <dbReference type="Proteomes" id="UP000023152"/>
    </source>
</evidence>
<reference evidence="1 2" key="1">
    <citation type="journal article" date="2013" name="Curr. Biol.">
        <title>The Genome of the Foraminiferan Reticulomyxa filosa.</title>
        <authorList>
            <person name="Glockner G."/>
            <person name="Hulsmann N."/>
            <person name="Schleicher M."/>
            <person name="Noegel A.A."/>
            <person name="Eichinger L."/>
            <person name="Gallinger C."/>
            <person name="Pawlowski J."/>
            <person name="Sierra R."/>
            <person name="Euteneuer U."/>
            <person name="Pillet L."/>
            <person name="Moustafa A."/>
            <person name="Platzer M."/>
            <person name="Groth M."/>
            <person name="Szafranski K."/>
            <person name="Schliwa M."/>
        </authorList>
    </citation>
    <scope>NUCLEOTIDE SEQUENCE [LARGE SCALE GENOMIC DNA]</scope>
</reference>
<gene>
    <name evidence="1" type="ORF">RFI_37987</name>
</gene>
<accession>X6LFH5</accession>
<comment type="caution">
    <text evidence="1">The sequence shown here is derived from an EMBL/GenBank/DDBJ whole genome shotgun (WGS) entry which is preliminary data.</text>
</comment>
<keyword evidence="2" id="KW-1185">Reference proteome</keyword>